<feature type="non-terminal residue" evidence="2">
    <location>
        <position position="1"/>
    </location>
</feature>
<feature type="compositionally biased region" description="Polar residues" evidence="1">
    <location>
        <begin position="343"/>
        <end position="356"/>
    </location>
</feature>
<accession>A0A813C654</accession>
<feature type="compositionally biased region" description="Polar residues" evidence="1">
    <location>
        <begin position="277"/>
        <end position="297"/>
    </location>
</feature>
<feature type="compositionally biased region" description="Basic and acidic residues" evidence="1">
    <location>
        <begin position="264"/>
        <end position="276"/>
    </location>
</feature>
<protein>
    <submittedName>
        <fullName evidence="2">Uncharacterized protein</fullName>
    </submittedName>
</protein>
<sequence>MCEVFFMSSADFPKIPRKLLDILNEYVASSTTWRLGCHQRSTEFRKHGHGVPEAKLPEDDTDKSQWTSSNTDDNELVEDFREVWHLDYAKIAVNNPLSKNSSPVTSDRPHGGIPFLKADIDSPGAGSWLHGDSAMGAVRTLQQQLQGAEAMLATCNQVEAAWALASQRLTAFDSRLSQLDLKLAALSQKQNQVCEDQDTLPRHETDLRLSLLEQRFEALQQRISMPSSPEKDGLGLRLASLSERLSAEARVREEQFRRLESMFRAHQTKESERSPETRTPNAFAGQSSLQAHGSQVESGRPVRRMRPCESADDFWNASLTLPRPQVPLCLAGLSASTPALTSSGAWISNLSPSTLGPSGMPR</sequence>
<gene>
    <name evidence="2" type="ORF">SNEC2469_LOCUS33667</name>
</gene>
<feature type="region of interest" description="Disordered" evidence="1">
    <location>
        <begin position="264"/>
        <end position="302"/>
    </location>
</feature>
<proteinExistence type="predicted"/>
<feature type="region of interest" description="Disordered" evidence="1">
    <location>
        <begin position="343"/>
        <end position="362"/>
    </location>
</feature>
<evidence type="ECO:0000313" key="3">
    <source>
        <dbReference type="Proteomes" id="UP000601435"/>
    </source>
</evidence>
<dbReference type="OrthoDB" id="443543at2759"/>
<name>A0A813C654_9DINO</name>
<evidence type="ECO:0000256" key="1">
    <source>
        <dbReference type="SAM" id="MobiDB-lite"/>
    </source>
</evidence>
<comment type="caution">
    <text evidence="2">The sequence shown here is derived from an EMBL/GenBank/DDBJ whole genome shotgun (WGS) entry which is preliminary data.</text>
</comment>
<dbReference type="EMBL" id="CAJNJA010089785">
    <property type="protein sequence ID" value="CAE7939843.1"/>
    <property type="molecule type" value="Genomic_DNA"/>
</dbReference>
<dbReference type="AlphaFoldDB" id="A0A813C654"/>
<keyword evidence="3" id="KW-1185">Reference proteome</keyword>
<feature type="compositionally biased region" description="Basic and acidic residues" evidence="1">
    <location>
        <begin position="44"/>
        <end position="58"/>
    </location>
</feature>
<reference evidence="2" key="1">
    <citation type="submission" date="2021-02" db="EMBL/GenBank/DDBJ databases">
        <authorList>
            <person name="Dougan E. K."/>
            <person name="Rhodes N."/>
            <person name="Thang M."/>
            <person name="Chan C."/>
        </authorList>
    </citation>
    <scope>NUCLEOTIDE SEQUENCE</scope>
</reference>
<evidence type="ECO:0000313" key="2">
    <source>
        <dbReference type="EMBL" id="CAE7939843.1"/>
    </source>
</evidence>
<feature type="region of interest" description="Disordered" evidence="1">
    <location>
        <begin position="44"/>
        <end position="72"/>
    </location>
</feature>
<dbReference type="Proteomes" id="UP000601435">
    <property type="component" value="Unassembled WGS sequence"/>
</dbReference>
<organism evidence="2 3">
    <name type="scientific">Symbiodinium necroappetens</name>
    <dbReference type="NCBI Taxonomy" id="1628268"/>
    <lineage>
        <taxon>Eukaryota</taxon>
        <taxon>Sar</taxon>
        <taxon>Alveolata</taxon>
        <taxon>Dinophyceae</taxon>
        <taxon>Suessiales</taxon>
        <taxon>Symbiodiniaceae</taxon>
        <taxon>Symbiodinium</taxon>
    </lineage>
</organism>